<dbReference type="GeneID" id="38783572"/>
<dbReference type="PROSITE" id="PS50048">
    <property type="entry name" value="ZN2_CY6_FUNGAL_2"/>
    <property type="match status" value="1"/>
</dbReference>
<feature type="domain" description="Zn(2)-C6 fungal-type" evidence="6">
    <location>
        <begin position="15"/>
        <end position="47"/>
    </location>
</feature>
<dbReference type="InParanoid" id="A0A401GWR1"/>
<dbReference type="InterPro" id="IPR036864">
    <property type="entry name" value="Zn2-C6_fun-type_DNA-bd_sf"/>
</dbReference>
<dbReference type="SMART" id="SM00066">
    <property type="entry name" value="GAL4"/>
    <property type="match status" value="1"/>
</dbReference>
<dbReference type="OrthoDB" id="2309723at2759"/>
<dbReference type="AlphaFoldDB" id="A0A401GWR1"/>
<reference evidence="7 8" key="1">
    <citation type="journal article" date="2018" name="Sci. Rep.">
        <title>Genome sequence of the cauliflower mushroom Sparassis crispa (Hanabiratake) and its association with beneficial usage.</title>
        <authorList>
            <person name="Kiyama R."/>
            <person name="Furutani Y."/>
            <person name="Kawaguchi K."/>
            <person name="Nakanishi T."/>
        </authorList>
    </citation>
    <scope>NUCLEOTIDE SEQUENCE [LARGE SCALE GENOMIC DNA]</scope>
</reference>
<keyword evidence="8" id="KW-1185">Reference proteome</keyword>
<evidence type="ECO:0000256" key="1">
    <source>
        <dbReference type="ARBA" id="ARBA00004123"/>
    </source>
</evidence>
<dbReference type="SUPFAM" id="SSF57701">
    <property type="entry name" value="Zn2/Cys6 DNA-binding domain"/>
    <property type="match status" value="1"/>
</dbReference>
<dbReference type="PROSITE" id="PS00463">
    <property type="entry name" value="ZN2_CY6_FUNGAL_1"/>
    <property type="match status" value="1"/>
</dbReference>
<protein>
    <recommendedName>
        <fullName evidence="6">Zn(2)-C6 fungal-type domain-containing protein</fullName>
    </recommendedName>
</protein>
<evidence type="ECO:0000259" key="6">
    <source>
        <dbReference type="PROSITE" id="PS50048"/>
    </source>
</evidence>
<dbReference type="GO" id="GO:0006351">
    <property type="term" value="P:DNA-templated transcription"/>
    <property type="evidence" value="ECO:0007669"/>
    <property type="project" value="InterPro"/>
</dbReference>
<dbReference type="InterPro" id="IPR001138">
    <property type="entry name" value="Zn2Cys6_DnaBD"/>
</dbReference>
<gene>
    <name evidence="7" type="ORF">SCP_0905350</name>
</gene>
<dbReference type="Gene3D" id="4.10.240.10">
    <property type="entry name" value="Zn(2)-C6 fungal-type DNA-binding domain"/>
    <property type="match status" value="1"/>
</dbReference>
<dbReference type="PANTHER" id="PTHR47338">
    <property type="entry name" value="ZN(II)2CYS6 TRANSCRIPTION FACTOR (EUROFUNG)-RELATED"/>
    <property type="match status" value="1"/>
</dbReference>
<dbReference type="GO" id="GO:0000981">
    <property type="term" value="F:DNA-binding transcription factor activity, RNA polymerase II-specific"/>
    <property type="evidence" value="ECO:0007669"/>
    <property type="project" value="InterPro"/>
</dbReference>
<dbReference type="CDD" id="cd12148">
    <property type="entry name" value="fungal_TF_MHR"/>
    <property type="match status" value="1"/>
</dbReference>
<dbReference type="GO" id="GO:0005634">
    <property type="term" value="C:nucleus"/>
    <property type="evidence" value="ECO:0007669"/>
    <property type="project" value="UniProtKB-SubCell"/>
</dbReference>
<name>A0A401GWR1_9APHY</name>
<sequence>MSAPSSSGSLERGRACLRCRRRKVRCDGGQPACGQCMRANKIDECEYTFGAGLTATQLLEQEVVRLESCIAELQNRSFVITLRNPYEQGESGSVPTQTPLSPNQLIVDFSLELPANMTEVVLNSFLEHASQVGFFLNIQRLLNLINSGPASRERAHPRIPSVLLNAIYLLGLDFRRDAHLEPFRLRLLSYTLQQLPSAVSNARSLTMSYVLQAEILLSYYFFDHNRGLEGAYHSNAAIAMVLAWKLHLIRSPQNTITASVALGQANLLPPSDKVEEGERINAFWAVFVLDKCWSVALGVPSGFADDGSTGTQIDTPWPMTNYAALPANFQSMRTVQTFMQNIPARLGSEQSIHAAQAKASLLFERAARLASQWELNNTSIQASLLFLDNCIERFKATLPAMDGIYSARPDIIRNLLMVHTLAHCATIQLHTPAAQASVASSDITLTAAEAAIRALQGVNTDAIEFITPIMPVLWTMVAQVISRRIVRSRGSDRASPSAVPGPAVPGPDQASLLASFDRILVAMQRWSNTSPLMKHQQTVLHQARARV</sequence>
<proteinExistence type="predicted"/>
<evidence type="ECO:0000256" key="3">
    <source>
        <dbReference type="ARBA" id="ARBA00023015"/>
    </source>
</evidence>
<dbReference type="InterPro" id="IPR007219">
    <property type="entry name" value="XnlR_reg_dom"/>
</dbReference>
<accession>A0A401GWR1</accession>
<comment type="subcellular location">
    <subcellularLocation>
        <location evidence="1">Nucleus</location>
    </subcellularLocation>
</comment>
<comment type="caution">
    <text evidence="7">The sequence shown here is derived from an EMBL/GenBank/DDBJ whole genome shotgun (WGS) entry which is preliminary data.</text>
</comment>
<dbReference type="CDD" id="cd00067">
    <property type="entry name" value="GAL4"/>
    <property type="match status" value="1"/>
</dbReference>
<dbReference type="Pfam" id="PF00172">
    <property type="entry name" value="Zn_clus"/>
    <property type="match status" value="1"/>
</dbReference>
<evidence type="ECO:0000313" key="8">
    <source>
        <dbReference type="Proteomes" id="UP000287166"/>
    </source>
</evidence>
<dbReference type="RefSeq" id="XP_027617568.1">
    <property type="nucleotide sequence ID" value="XM_027761767.1"/>
</dbReference>
<dbReference type="Pfam" id="PF04082">
    <property type="entry name" value="Fungal_trans"/>
    <property type="match status" value="1"/>
</dbReference>
<dbReference type="STRING" id="139825.A0A401GWR1"/>
<organism evidence="7 8">
    <name type="scientific">Sparassis crispa</name>
    <dbReference type="NCBI Taxonomy" id="139825"/>
    <lineage>
        <taxon>Eukaryota</taxon>
        <taxon>Fungi</taxon>
        <taxon>Dikarya</taxon>
        <taxon>Basidiomycota</taxon>
        <taxon>Agaricomycotina</taxon>
        <taxon>Agaricomycetes</taxon>
        <taxon>Polyporales</taxon>
        <taxon>Sparassidaceae</taxon>
        <taxon>Sparassis</taxon>
    </lineage>
</organism>
<keyword evidence="4" id="KW-0804">Transcription</keyword>
<keyword evidence="5" id="KW-0539">Nucleus</keyword>
<dbReference type="GO" id="GO:0008270">
    <property type="term" value="F:zinc ion binding"/>
    <property type="evidence" value="ECO:0007669"/>
    <property type="project" value="InterPro"/>
</dbReference>
<dbReference type="InterPro" id="IPR050815">
    <property type="entry name" value="TF_fung"/>
</dbReference>
<evidence type="ECO:0000256" key="2">
    <source>
        <dbReference type="ARBA" id="ARBA00022723"/>
    </source>
</evidence>
<evidence type="ECO:0000256" key="5">
    <source>
        <dbReference type="ARBA" id="ARBA00023242"/>
    </source>
</evidence>
<keyword evidence="3" id="KW-0805">Transcription regulation</keyword>
<keyword evidence="2" id="KW-0479">Metal-binding</keyword>
<dbReference type="Proteomes" id="UP000287166">
    <property type="component" value="Unassembled WGS sequence"/>
</dbReference>
<dbReference type="EMBL" id="BFAD01000009">
    <property type="protein sequence ID" value="GBE86655.1"/>
    <property type="molecule type" value="Genomic_DNA"/>
</dbReference>
<dbReference type="PANTHER" id="PTHR47338:SF29">
    <property type="entry name" value="ZN(2)-C6 FUNGAL-TYPE DOMAIN-CONTAINING PROTEIN"/>
    <property type="match status" value="1"/>
</dbReference>
<evidence type="ECO:0000256" key="4">
    <source>
        <dbReference type="ARBA" id="ARBA00023163"/>
    </source>
</evidence>
<dbReference type="GO" id="GO:0003677">
    <property type="term" value="F:DNA binding"/>
    <property type="evidence" value="ECO:0007669"/>
    <property type="project" value="InterPro"/>
</dbReference>
<evidence type="ECO:0000313" key="7">
    <source>
        <dbReference type="EMBL" id="GBE86655.1"/>
    </source>
</evidence>